<proteinExistence type="predicted"/>
<keyword evidence="1" id="KW-0732">Signal</keyword>
<dbReference type="OrthoDB" id="127969at2"/>
<evidence type="ECO:0000313" key="3">
    <source>
        <dbReference type="EMBL" id="SDP77894.1"/>
    </source>
</evidence>
<dbReference type="Proteomes" id="UP000199651">
    <property type="component" value="Unassembled WGS sequence"/>
</dbReference>
<dbReference type="SUPFAM" id="SSF50939">
    <property type="entry name" value="Sialidases"/>
    <property type="match status" value="2"/>
</dbReference>
<name>A0A1H0VHS8_9PSEU</name>
<dbReference type="InterPro" id="IPR011040">
    <property type="entry name" value="Sialidase"/>
</dbReference>
<feature type="domain" description="Sialidase" evidence="2">
    <location>
        <begin position="231"/>
        <end position="438"/>
    </location>
</feature>
<reference evidence="4" key="1">
    <citation type="submission" date="2016-10" db="EMBL/GenBank/DDBJ databases">
        <authorList>
            <person name="Varghese N."/>
            <person name="Submissions S."/>
        </authorList>
    </citation>
    <scope>NUCLEOTIDE SEQUENCE [LARGE SCALE GENOMIC DNA]</scope>
    <source>
        <strain evidence="4">IBRC-M 10655</strain>
    </source>
</reference>
<dbReference type="AlphaFoldDB" id="A0A1H0VHS8"/>
<protein>
    <submittedName>
        <fullName evidence="3">BNR repeat-like domain-containing protein</fullName>
    </submittedName>
</protein>
<dbReference type="InterPro" id="IPR015943">
    <property type="entry name" value="WD40/YVTN_repeat-like_dom_sf"/>
</dbReference>
<gene>
    <name evidence="3" type="ORF">SAMN05192558_11436</name>
</gene>
<dbReference type="Gene3D" id="2.120.10.10">
    <property type="match status" value="1"/>
</dbReference>
<dbReference type="STRING" id="504798.SAMN05421871_11236"/>
<sequence>MSLAAIAVAGLTVTFAVAPAAAVVGPLSQASGPSPFAPGCHGAPQNGTLYVGSEVEPWVDVDPTNPNRLIGVYQQDRFSGGGASGLGTSVSADGGLSWTQLPLAALPKFSRCAGAAPGGVADYERATDPWVTFGPDGHAYQMSLSFNDTRDLANAMLVSESLDGGLTWGPPQELIRDTNPHVFNDKNSMTADPHDPSLVYGIWDRLVFPNERAGGVSFLTAAAFVGPTYFTRTTNGGASWEPARNIFDPGQNDQTIGNQISVTGEGDLVNVMTVFRNDNKQGRKGGTISVLRSEDKGASWSGEIPVDRLGTVGVRDPRDGAPVRTGDIIPSIATDERPGRDEVYVVWQDARWTGFQRDQIAFSKSTDGGLTWTPAVRINAVETTQAFTPAIEVDDEGNIAVLHYDFRNDTTADTPLVTDVWILRSSDGGASWSEERVSPFSFDMRQAPVARGFFVGDYIGLGATGTTFKPFWTMSTPATDTFSTTVAAPFAPVTITPEASPAGLSGAAFPAHRGKPTPR</sequence>
<evidence type="ECO:0000256" key="1">
    <source>
        <dbReference type="SAM" id="SignalP"/>
    </source>
</evidence>
<evidence type="ECO:0000313" key="4">
    <source>
        <dbReference type="Proteomes" id="UP000199651"/>
    </source>
</evidence>
<dbReference type="Pfam" id="PF13088">
    <property type="entry name" value="BNR_2"/>
    <property type="match status" value="1"/>
</dbReference>
<dbReference type="CDD" id="cd15482">
    <property type="entry name" value="Sialidase_non-viral"/>
    <property type="match status" value="1"/>
</dbReference>
<feature type="signal peptide" evidence="1">
    <location>
        <begin position="1"/>
        <end position="20"/>
    </location>
</feature>
<dbReference type="Gene3D" id="2.130.10.10">
    <property type="entry name" value="YVTN repeat-like/Quinoprotein amine dehydrogenase"/>
    <property type="match status" value="1"/>
</dbReference>
<accession>A0A1H0VHS8</accession>
<dbReference type="EMBL" id="FNJB01000014">
    <property type="protein sequence ID" value="SDP77894.1"/>
    <property type="molecule type" value="Genomic_DNA"/>
</dbReference>
<keyword evidence="4" id="KW-1185">Reference proteome</keyword>
<dbReference type="InterPro" id="IPR036278">
    <property type="entry name" value="Sialidase_sf"/>
</dbReference>
<evidence type="ECO:0000259" key="2">
    <source>
        <dbReference type="Pfam" id="PF13088"/>
    </source>
</evidence>
<organism evidence="3 4">
    <name type="scientific">Actinokineospora alba</name>
    <dbReference type="NCBI Taxonomy" id="504798"/>
    <lineage>
        <taxon>Bacteria</taxon>
        <taxon>Bacillati</taxon>
        <taxon>Actinomycetota</taxon>
        <taxon>Actinomycetes</taxon>
        <taxon>Pseudonocardiales</taxon>
        <taxon>Pseudonocardiaceae</taxon>
        <taxon>Actinokineospora</taxon>
    </lineage>
</organism>
<feature type="chain" id="PRO_5038838766" evidence="1">
    <location>
        <begin position="21"/>
        <end position="519"/>
    </location>
</feature>
<dbReference type="RefSeq" id="WP_133794509.1">
    <property type="nucleotide sequence ID" value="NZ_FNDV01000012.1"/>
</dbReference>